<dbReference type="AlphaFoldDB" id="A0A2N1J2D8"/>
<organism evidence="3 4">
    <name type="scientific">Malaciobacter halophilus</name>
    <dbReference type="NCBI Taxonomy" id="197482"/>
    <lineage>
        <taxon>Bacteria</taxon>
        <taxon>Pseudomonadati</taxon>
        <taxon>Campylobacterota</taxon>
        <taxon>Epsilonproteobacteria</taxon>
        <taxon>Campylobacterales</taxon>
        <taxon>Arcobacteraceae</taxon>
        <taxon>Malaciobacter</taxon>
    </lineage>
</organism>
<dbReference type="PANTHER" id="PTHR33219:SF14">
    <property type="entry name" value="PROTEIN COFACTOR ASSEMBLY OF COMPLEX C SUBUNIT B CCB3, CHLOROPLASTIC-RELATED"/>
    <property type="match status" value="1"/>
</dbReference>
<feature type="transmembrane region" description="Helical" evidence="2">
    <location>
        <begin position="12"/>
        <end position="33"/>
    </location>
</feature>
<keyword evidence="2" id="KW-1133">Transmembrane helix</keyword>
<keyword evidence="4" id="KW-1185">Reference proteome</keyword>
<dbReference type="Proteomes" id="UP000233248">
    <property type="component" value="Unassembled WGS sequence"/>
</dbReference>
<reference evidence="3 4" key="1">
    <citation type="submission" date="2017-09" db="EMBL/GenBank/DDBJ databases">
        <title>Genomics of the genus Arcobacter.</title>
        <authorList>
            <person name="Perez-Cataluna A."/>
            <person name="Figueras M.J."/>
            <person name="Salas-Masso N."/>
        </authorList>
    </citation>
    <scope>NUCLEOTIDE SEQUENCE [LARGE SCALE GENOMIC DNA]</scope>
    <source>
        <strain evidence="3 4">DSM 18005</strain>
    </source>
</reference>
<dbReference type="PANTHER" id="PTHR33219">
    <property type="entry name" value="YLMG HOMOLOG PROTEIN 2, CHLOROPLASTIC"/>
    <property type="match status" value="1"/>
</dbReference>
<gene>
    <name evidence="3" type="ORF">CP960_07815</name>
</gene>
<evidence type="ECO:0008006" key="5">
    <source>
        <dbReference type="Google" id="ProtNLM"/>
    </source>
</evidence>
<comment type="similarity">
    <text evidence="1">Belongs to the YggT family.</text>
</comment>
<keyword evidence="2" id="KW-0812">Transmembrane</keyword>
<proteinExistence type="inferred from homology"/>
<dbReference type="Pfam" id="PF02325">
    <property type="entry name" value="CCB3_YggT"/>
    <property type="match status" value="1"/>
</dbReference>
<evidence type="ECO:0000313" key="3">
    <source>
        <dbReference type="EMBL" id="PKI80723.1"/>
    </source>
</evidence>
<protein>
    <recommendedName>
        <fullName evidence="5">YggT family protein</fullName>
    </recommendedName>
</protein>
<dbReference type="OrthoDB" id="47652at2"/>
<feature type="transmembrane region" description="Helical" evidence="2">
    <location>
        <begin position="69"/>
        <end position="90"/>
    </location>
</feature>
<evidence type="ECO:0000313" key="4">
    <source>
        <dbReference type="Proteomes" id="UP000233248"/>
    </source>
</evidence>
<name>A0A2N1J2D8_9BACT</name>
<comment type="caution">
    <text evidence="3">The sequence shown here is derived from an EMBL/GenBank/DDBJ whole genome shotgun (WGS) entry which is preliminary data.</text>
</comment>
<evidence type="ECO:0000256" key="2">
    <source>
        <dbReference type="SAM" id="Phobius"/>
    </source>
</evidence>
<dbReference type="EMBL" id="NXIF01000028">
    <property type="protein sequence ID" value="PKI80723.1"/>
    <property type="molecule type" value="Genomic_DNA"/>
</dbReference>
<dbReference type="KEGG" id="ahs:AHALO_1382"/>
<accession>A0A2N1J2D8</accession>
<evidence type="ECO:0000256" key="1">
    <source>
        <dbReference type="ARBA" id="ARBA00010894"/>
    </source>
</evidence>
<dbReference type="RefSeq" id="WP_101184861.1">
    <property type="nucleotide sequence ID" value="NZ_CP031218.1"/>
</dbReference>
<sequence length="93" mass="10688">MLDALLSSVFTVILGIIFLYKWVIIISAILSWVRPDPYNPIVQMLYRLTEPAYALIRKYIPTVFGGMDLAPLILIFILIFLETFLGKLFMGMM</sequence>
<dbReference type="GO" id="GO:0016020">
    <property type="term" value="C:membrane"/>
    <property type="evidence" value="ECO:0007669"/>
    <property type="project" value="InterPro"/>
</dbReference>
<dbReference type="InterPro" id="IPR003425">
    <property type="entry name" value="CCB3/YggT"/>
</dbReference>
<keyword evidence="2" id="KW-0472">Membrane</keyword>